<name>A0A553MPL2_9TELE</name>
<organism evidence="2 3">
    <name type="scientific">Danionella cerebrum</name>
    <dbReference type="NCBI Taxonomy" id="2873325"/>
    <lineage>
        <taxon>Eukaryota</taxon>
        <taxon>Metazoa</taxon>
        <taxon>Chordata</taxon>
        <taxon>Craniata</taxon>
        <taxon>Vertebrata</taxon>
        <taxon>Euteleostomi</taxon>
        <taxon>Actinopterygii</taxon>
        <taxon>Neopterygii</taxon>
        <taxon>Teleostei</taxon>
        <taxon>Ostariophysi</taxon>
        <taxon>Cypriniformes</taxon>
        <taxon>Danionidae</taxon>
        <taxon>Danioninae</taxon>
        <taxon>Danionella</taxon>
    </lineage>
</organism>
<protein>
    <submittedName>
        <fullName evidence="2">Uncharacterized protein</fullName>
    </submittedName>
</protein>
<evidence type="ECO:0000313" key="3">
    <source>
        <dbReference type="Proteomes" id="UP000316079"/>
    </source>
</evidence>
<feature type="region of interest" description="Disordered" evidence="1">
    <location>
        <begin position="57"/>
        <end position="83"/>
    </location>
</feature>
<sequence>MANYIHVPEGAPLVPKLDVTVDEHDYRAGALKLIKTLRPHWKPSEVKMKKVVFKRVVPSNPQLRHQTEPSEAPWRSGETRQPM</sequence>
<dbReference type="EMBL" id="SRMA01027334">
    <property type="protein sequence ID" value="TRY55122.1"/>
    <property type="molecule type" value="Genomic_DNA"/>
</dbReference>
<proteinExistence type="predicted"/>
<accession>A0A553MPL2</accession>
<comment type="caution">
    <text evidence="2">The sequence shown here is derived from an EMBL/GenBank/DDBJ whole genome shotgun (WGS) entry which is preliminary data.</text>
</comment>
<dbReference type="STRING" id="623744.A0A553MPL2"/>
<dbReference type="AlphaFoldDB" id="A0A553MPL2"/>
<dbReference type="Proteomes" id="UP000316079">
    <property type="component" value="Unassembled WGS sequence"/>
</dbReference>
<dbReference type="OrthoDB" id="10267235at2759"/>
<gene>
    <name evidence="2" type="ORF">DNTS_033231</name>
</gene>
<evidence type="ECO:0000313" key="2">
    <source>
        <dbReference type="EMBL" id="TRY55122.1"/>
    </source>
</evidence>
<keyword evidence="3" id="KW-1185">Reference proteome</keyword>
<reference evidence="2 3" key="1">
    <citation type="journal article" date="2019" name="Sci. Data">
        <title>Hybrid genome assembly and annotation of Danionella translucida.</title>
        <authorList>
            <person name="Kadobianskyi M."/>
            <person name="Schulze L."/>
            <person name="Schuelke M."/>
            <person name="Judkewitz B."/>
        </authorList>
    </citation>
    <scope>NUCLEOTIDE SEQUENCE [LARGE SCALE GENOMIC DNA]</scope>
    <source>
        <strain evidence="2 3">Bolton</strain>
    </source>
</reference>
<evidence type="ECO:0000256" key="1">
    <source>
        <dbReference type="SAM" id="MobiDB-lite"/>
    </source>
</evidence>